<accession>A0A1M7YYC7</accession>
<keyword evidence="2" id="KW-1185">Reference proteome</keyword>
<organism evidence="1 2">
    <name type="scientific">Vibrio quintilis</name>
    <dbReference type="NCBI Taxonomy" id="1117707"/>
    <lineage>
        <taxon>Bacteria</taxon>
        <taxon>Pseudomonadati</taxon>
        <taxon>Pseudomonadota</taxon>
        <taxon>Gammaproteobacteria</taxon>
        <taxon>Vibrionales</taxon>
        <taxon>Vibrionaceae</taxon>
        <taxon>Vibrio</taxon>
    </lineage>
</organism>
<gene>
    <name evidence="1" type="ORF">VQ7734_03333</name>
</gene>
<dbReference type="Proteomes" id="UP000184600">
    <property type="component" value="Unassembled WGS sequence"/>
</dbReference>
<dbReference type="EMBL" id="FRFG01000043">
    <property type="protein sequence ID" value="SHO57563.1"/>
    <property type="molecule type" value="Genomic_DNA"/>
</dbReference>
<protein>
    <submittedName>
        <fullName evidence="1">Uncharacterized protein</fullName>
    </submittedName>
</protein>
<evidence type="ECO:0000313" key="1">
    <source>
        <dbReference type="EMBL" id="SHO57563.1"/>
    </source>
</evidence>
<name>A0A1M7YYC7_9VIBR</name>
<proteinExistence type="predicted"/>
<dbReference type="AlphaFoldDB" id="A0A1M7YYC7"/>
<evidence type="ECO:0000313" key="2">
    <source>
        <dbReference type="Proteomes" id="UP000184600"/>
    </source>
</evidence>
<sequence>MTLMSEFCGAHSNELNKKKLAQSFGIAKKSGNHGFYSLTSTI</sequence>
<reference evidence="2" key="1">
    <citation type="submission" date="2016-12" db="EMBL/GenBank/DDBJ databases">
        <authorList>
            <person name="Rodrigo-Torres L."/>
            <person name="Arahal R.D."/>
            <person name="Lucena T."/>
        </authorList>
    </citation>
    <scope>NUCLEOTIDE SEQUENCE [LARGE SCALE GENOMIC DNA]</scope>
</reference>